<dbReference type="AlphaFoldDB" id="A0A8J5XRG6"/>
<dbReference type="GO" id="GO:0005762">
    <property type="term" value="C:mitochondrial large ribosomal subunit"/>
    <property type="evidence" value="ECO:0007669"/>
    <property type="project" value="TreeGrafter"/>
</dbReference>
<keyword evidence="6" id="KW-1133">Transmembrane helix</keyword>
<keyword evidence="9" id="KW-1185">Reference proteome</keyword>
<feature type="domain" description="Large ribosomal subunit protein uL2 RNA-binding" evidence="7">
    <location>
        <begin position="105"/>
        <end position="181"/>
    </location>
</feature>
<evidence type="ECO:0000256" key="5">
    <source>
        <dbReference type="ARBA" id="ARBA00023274"/>
    </source>
</evidence>
<protein>
    <recommendedName>
        <fullName evidence="7">Large ribosomal subunit protein uL2 RNA-binding domain-containing protein</fullName>
    </recommendedName>
</protein>
<accession>A0A8J5XRG6</accession>
<dbReference type="EMBL" id="JAHUZN010000013">
    <property type="protein sequence ID" value="KAG8473718.1"/>
    <property type="molecule type" value="Genomic_DNA"/>
</dbReference>
<dbReference type="GO" id="GO:0016020">
    <property type="term" value="C:membrane"/>
    <property type="evidence" value="ECO:0007669"/>
    <property type="project" value="InterPro"/>
</dbReference>
<keyword evidence="4" id="KW-0689">Ribosomal protein</keyword>
<dbReference type="Gene3D" id="2.40.50.140">
    <property type="entry name" value="Nucleic acid-binding proteins"/>
    <property type="match status" value="1"/>
</dbReference>
<dbReference type="PANTHER" id="PTHR13691">
    <property type="entry name" value="RIBOSOMAL PROTEIN L2"/>
    <property type="match status" value="1"/>
</dbReference>
<dbReference type="Pfam" id="PF00223">
    <property type="entry name" value="PsaA_PsaB"/>
    <property type="match status" value="1"/>
</dbReference>
<evidence type="ECO:0000256" key="6">
    <source>
        <dbReference type="SAM" id="Phobius"/>
    </source>
</evidence>
<comment type="subcellular location">
    <subcellularLocation>
        <location evidence="1">Plastid</location>
    </subcellularLocation>
</comment>
<keyword evidence="6" id="KW-0472">Membrane</keyword>
<dbReference type="InterPro" id="IPR036408">
    <property type="entry name" value="PSI_PsaA/B_sf"/>
</dbReference>
<dbReference type="InterPro" id="IPR012340">
    <property type="entry name" value="NA-bd_OB-fold"/>
</dbReference>
<dbReference type="InterPro" id="IPR001280">
    <property type="entry name" value="PSI_PsaA/B"/>
</dbReference>
<dbReference type="SUPFAM" id="SSF50249">
    <property type="entry name" value="Nucleic acid-binding proteins"/>
    <property type="match status" value="1"/>
</dbReference>
<dbReference type="GO" id="GO:0015979">
    <property type="term" value="P:photosynthesis"/>
    <property type="evidence" value="ECO:0007669"/>
    <property type="project" value="InterPro"/>
</dbReference>
<evidence type="ECO:0000256" key="3">
    <source>
        <dbReference type="ARBA" id="ARBA00022640"/>
    </source>
</evidence>
<feature type="transmembrane region" description="Helical" evidence="6">
    <location>
        <begin position="50"/>
        <end position="71"/>
    </location>
</feature>
<keyword evidence="3" id="KW-0934">Plastid</keyword>
<name>A0A8J5XRG6_9ROSI</name>
<evidence type="ECO:0000259" key="7">
    <source>
        <dbReference type="SMART" id="SM01383"/>
    </source>
</evidence>
<proteinExistence type="inferred from homology"/>
<dbReference type="FunFam" id="2.40.50.140:FF:000029">
    <property type="entry name" value="50S ribosomal protein L2, chloroplastic"/>
    <property type="match status" value="1"/>
</dbReference>
<sequence>MKHITLWQGNVSQFNESSTYLMGWLRDYLWLNSSQLINGYNPFGMNSLSVWAWMFLFGHLVWATGFMFSAIGPENAIAMAIHLYKTSTSGTRNGAIDSKHRCGKGRNARGIITTRHRRGGHKCLYRKIDFRRNEKDIYGRIVTIEYDPNRNAYICLIHYRDGEKRYILHPRGAIIGDTISVPINRSGIDPGRINSRFIDNP</sequence>
<organism evidence="8 9">
    <name type="scientific">Gossypium anomalum</name>
    <dbReference type="NCBI Taxonomy" id="47600"/>
    <lineage>
        <taxon>Eukaryota</taxon>
        <taxon>Viridiplantae</taxon>
        <taxon>Streptophyta</taxon>
        <taxon>Embryophyta</taxon>
        <taxon>Tracheophyta</taxon>
        <taxon>Spermatophyta</taxon>
        <taxon>Magnoliopsida</taxon>
        <taxon>eudicotyledons</taxon>
        <taxon>Gunneridae</taxon>
        <taxon>Pentapetalae</taxon>
        <taxon>rosids</taxon>
        <taxon>malvids</taxon>
        <taxon>Malvales</taxon>
        <taxon>Malvaceae</taxon>
        <taxon>Malvoideae</taxon>
        <taxon>Gossypium</taxon>
    </lineage>
</organism>
<dbReference type="SMART" id="SM01383">
    <property type="entry name" value="Ribosomal_L2"/>
    <property type="match status" value="1"/>
</dbReference>
<dbReference type="GO" id="GO:0003723">
    <property type="term" value="F:RNA binding"/>
    <property type="evidence" value="ECO:0007669"/>
    <property type="project" value="TreeGrafter"/>
</dbReference>
<dbReference type="Proteomes" id="UP000701853">
    <property type="component" value="Chromosome 13"/>
</dbReference>
<dbReference type="Pfam" id="PF00181">
    <property type="entry name" value="Ribosomal_L2_N"/>
    <property type="match status" value="1"/>
</dbReference>
<dbReference type="GO" id="GO:0032543">
    <property type="term" value="P:mitochondrial translation"/>
    <property type="evidence" value="ECO:0007669"/>
    <property type="project" value="TreeGrafter"/>
</dbReference>
<dbReference type="GO" id="GO:0009536">
    <property type="term" value="C:plastid"/>
    <property type="evidence" value="ECO:0007669"/>
    <property type="project" value="UniProtKB-SubCell"/>
</dbReference>
<dbReference type="PANTHER" id="PTHR13691:SF5">
    <property type="entry name" value="LARGE RIBOSOMAL SUBUNIT PROTEIN UL2M"/>
    <property type="match status" value="1"/>
</dbReference>
<comment type="caution">
    <text evidence="8">The sequence shown here is derived from an EMBL/GenBank/DDBJ whole genome shotgun (WGS) entry which is preliminary data.</text>
</comment>
<evidence type="ECO:0000256" key="4">
    <source>
        <dbReference type="ARBA" id="ARBA00022980"/>
    </source>
</evidence>
<dbReference type="SUPFAM" id="SSF81558">
    <property type="entry name" value="Photosystem I subunits PsaA/PsaB"/>
    <property type="match status" value="1"/>
</dbReference>
<evidence type="ECO:0000313" key="8">
    <source>
        <dbReference type="EMBL" id="KAG8473718.1"/>
    </source>
</evidence>
<dbReference type="OrthoDB" id="1922514at2759"/>
<dbReference type="InterPro" id="IPR022666">
    <property type="entry name" value="Ribosomal_uL2_RNA-bd_dom"/>
</dbReference>
<gene>
    <name evidence="8" type="ORF">CXB51_035588</name>
</gene>
<keyword evidence="5" id="KW-0687">Ribonucleoprotein</keyword>
<evidence type="ECO:0000256" key="1">
    <source>
        <dbReference type="ARBA" id="ARBA00004474"/>
    </source>
</evidence>
<reference evidence="8 9" key="1">
    <citation type="journal article" date="2021" name="bioRxiv">
        <title>The Gossypium anomalum genome as a resource for cotton improvement and evolutionary analysis of hybrid incompatibility.</title>
        <authorList>
            <person name="Grover C.E."/>
            <person name="Yuan D."/>
            <person name="Arick M.A."/>
            <person name="Miller E.R."/>
            <person name="Hu G."/>
            <person name="Peterson D.G."/>
            <person name="Wendel J.F."/>
            <person name="Udall J.A."/>
        </authorList>
    </citation>
    <scope>NUCLEOTIDE SEQUENCE [LARGE SCALE GENOMIC DNA]</scope>
    <source>
        <strain evidence="8">JFW-Udall</strain>
        <tissue evidence="8">Leaf</tissue>
    </source>
</reference>
<evidence type="ECO:0000313" key="9">
    <source>
        <dbReference type="Proteomes" id="UP000701853"/>
    </source>
</evidence>
<dbReference type="GO" id="GO:0009579">
    <property type="term" value="C:thylakoid"/>
    <property type="evidence" value="ECO:0007669"/>
    <property type="project" value="InterPro"/>
</dbReference>
<dbReference type="InterPro" id="IPR002171">
    <property type="entry name" value="Ribosomal_uL2"/>
</dbReference>
<dbReference type="Gene3D" id="1.20.1130.10">
    <property type="entry name" value="Photosystem I PsaA/PsaB"/>
    <property type="match status" value="1"/>
</dbReference>
<dbReference type="GO" id="GO:0003735">
    <property type="term" value="F:structural constituent of ribosome"/>
    <property type="evidence" value="ECO:0007669"/>
    <property type="project" value="InterPro"/>
</dbReference>
<comment type="similarity">
    <text evidence="2">Belongs to the universal ribosomal protein uL2 family.</text>
</comment>
<keyword evidence="6" id="KW-0812">Transmembrane</keyword>
<evidence type="ECO:0000256" key="2">
    <source>
        <dbReference type="ARBA" id="ARBA00005636"/>
    </source>
</evidence>